<dbReference type="InterPro" id="IPR017853">
    <property type="entry name" value="GH"/>
</dbReference>
<evidence type="ECO:0000313" key="2">
    <source>
        <dbReference type="Proteomes" id="UP000239907"/>
    </source>
</evidence>
<keyword evidence="2" id="KW-1185">Reference proteome</keyword>
<organism evidence="1 2">
    <name type="scientific">Rubritalea profundi</name>
    <dbReference type="NCBI Taxonomy" id="1658618"/>
    <lineage>
        <taxon>Bacteria</taxon>
        <taxon>Pseudomonadati</taxon>
        <taxon>Verrucomicrobiota</taxon>
        <taxon>Verrucomicrobiia</taxon>
        <taxon>Verrucomicrobiales</taxon>
        <taxon>Rubritaleaceae</taxon>
        <taxon>Rubritalea</taxon>
    </lineage>
</organism>
<dbReference type="AlphaFoldDB" id="A0A2S7TYP8"/>
<dbReference type="OrthoDB" id="5168682at2"/>
<evidence type="ECO:0008006" key="3">
    <source>
        <dbReference type="Google" id="ProtNLM"/>
    </source>
</evidence>
<evidence type="ECO:0000313" key="1">
    <source>
        <dbReference type="EMBL" id="PQJ27244.1"/>
    </source>
</evidence>
<dbReference type="Gene3D" id="3.20.20.80">
    <property type="entry name" value="Glycosidases"/>
    <property type="match status" value="1"/>
</dbReference>
<dbReference type="RefSeq" id="WP_105041727.1">
    <property type="nucleotide sequence ID" value="NZ_MQWA01000001.1"/>
</dbReference>
<proteinExistence type="predicted"/>
<protein>
    <recommendedName>
        <fullName evidence="3">Glycoside hydrolase family 5 domain-containing protein</fullName>
    </recommendedName>
</protein>
<dbReference type="Proteomes" id="UP000239907">
    <property type="component" value="Unassembled WGS sequence"/>
</dbReference>
<name>A0A2S7TYP8_9BACT</name>
<sequence>MATSLATAQQQLQPLERIIIKPGEERAQFILKKSNKPFFAKGFNYIRLRGDHATFDADTQTTKANYDPKQAEAMFRILSKSGYNTVRVFVIGRSKVNPGIAGNYKSTTALYEPYMENFLDFLRRATRYNIRVFPTFGDGGLPLNAYYRENVQGGGHSKNILVLTKRGIDARVKHITSFLSYIKKKEPALLPTLLGLQCQNEAYLRADQWPFTEKEGKFKAANHKTYDLSKTDERQALMDEGYRHYHQRIAKAVKRVDPEMLVSEGVFVPRAVGKDPKKHAGVWPRKTKDERYPPTLTTIGTGSLDFLDVHFYHVTANPKEVANQFRRNLESTHFFTPEMAEIRKKTPVVMGEFGAFDNHEKTFAAAIDNIVQVRDLANKENLNGMLFWTYDSREQARLYHATDDWELFYQKMGNFEPKK</sequence>
<dbReference type="EMBL" id="MQWA01000001">
    <property type="protein sequence ID" value="PQJ27244.1"/>
    <property type="molecule type" value="Genomic_DNA"/>
</dbReference>
<accession>A0A2S7TYP8</accession>
<dbReference type="SUPFAM" id="SSF51445">
    <property type="entry name" value="(Trans)glycosidases"/>
    <property type="match status" value="1"/>
</dbReference>
<comment type="caution">
    <text evidence="1">The sequence shown here is derived from an EMBL/GenBank/DDBJ whole genome shotgun (WGS) entry which is preliminary data.</text>
</comment>
<gene>
    <name evidence="1" type="ORF">BSZ32_01185</name>
</gene>
<reference evidence="1 2" key="1">
    <citation type="submission" date="2016-12" db="EMBL/GenBank/DDBJ databases">
        <title>Study of bacterial adaptation to deep sea.</title>
        <authorList>
            <person name="Song J."/>
            <person name="Yoshizawa S."/>
            <person name="Kogure K."/>
        </authorList>
    </citation>
    <scope>NUCLEOTIDE SEQUENCE [LARGE SCALE GENOMIC DNA]</scope>
    <source>
        <strain evidence="1 2">SAORIC-165</strain>
    </source>
</reference>